<keyword evidence="1" id="KW-0812">Transmembrane</keyword>
<dbReference type="Pfam" id="PF09981">
    <property type="entry name" value="DUF2218"/>
    <property type="match status" value="1"/>
</dbReference>
<dbReference type="InterPro" id="IPR014543">
    <property type="entry name" value="UCP028291"/>
</dbReference>
<keyword evidence="1" id="KW-1133">Transmembrane helix</keyword>
<sequence>MCIDKAEAVTGDPDDRTEIAMPTAEARVEAERPSRYLAQLCKHFSRKGRHLGRRLHGHPGGEGQAFREMRAVAEQAQVEWADTDGQVDLPWGRIVLRAVPGALVLRVEAAEEDDLRRLQDLVAGHVERFGRRDRLRVNWRATDSAVGAPAAAVGDAQLWAADSGARGSHLKVVGVAGVVAIVLAVHLGLGSVLLSNWRWTGWAVGGLLAVVLLKAALLGGFAVRRGRATKGR</sequence>
<accession>S4MDV5</accession>
<dbReference type="Gene3D" id="3.30.310.50">
    <property type="entry name" value="Alpha-D-phosphohexomutase, C-terminal domain"/>
    <property type="match status" value="1"/>
</dbReference>
<name>S4MDV5_9ACTN</name>
<dbReference type="AlphaFoldDB" id="S4MDV5"/>
<organism evidence="2 3">
    <name type="scientific">Streptomyces afghaniensis 772</name>
    <dbReference type="NCBI Taxonomy" id="1283301"/>
    <lineage>
        <taxon>Bacteria</taxon>
        <taxon>Bacillati</taxon>
        <taxon>Actinomycetota</taxon>
        <taxon>Actinomycetes</taxon>
        <taxon>Kitasatosporales</taxon>
        <taxon>Streptomycetaceae</taxon>
        <taxon>Streptomyces</taxon>
    </lineage>
</organism>
<feature type="transmembrane region" description="Helical" evidence="1">
    <location>
        <begin position="199"/>
        <end position="223"/>
    </location>
</feature>
<protein>
    <recommendedName>
        <fullName evidence="4">DUF2218 domain-containing protein</fullName>
    </recommendedName>
</protein>
<keyword evidence="3" id="KW-1185">Reference proteome</keyword>
<comment type="caution">
    <text evidence="2">The sequence shown here is derived from an EMBL/GenBank/DDBJ whole genome shotgun (WGS) entry which is preliminary data.</text>
</comment>
<proteinExistence type="predicted"/>
<reference evidence="2 3" key="1">
    <citation type="submission" date="2013-02" db="EMBL/GenBank/DDBJ databases">
        <title>Draft Genome Sequence of Streptomyces afghaniensis, Which Produces Compounds of the Julimycin B-Complex.</title>
        <authorList>
            <person name="Gruening B.A."/>
            <person name="Praeg A."/>
            <person name="Erxleben A."/>
            <person name="Guenther S."/>
            <person name="Fiedler H.-P."/>
            <person name="Goodfellow M."/>
            <person name="Mueller M."/>
        </authorList>
    </citation>
    <scope>NUCLEOTIDE SEQUENCE [LARGE SCALE GENOMIC DNA]</scope>
    <source>
        <strain evidence="2 3">772</strain>
    </source>
</reference>
<keyword evidence="1" id="KW-0472">Membrane</keyword>
<evidence type="ECO:0008006" key="4">
    <source>
        <dbReference type="Google" id="ProtNLM"/>
    </source>
</evidence>
<dbReference type="EMBL" id="AOPY01001690">
    <property type="protein sequence ID" value="EPJ34586.1"/>
    <property type="molecule type" value="Genomic_DNA"/>
</dbReference>
<dbReference type="PATRIC" id="fig|1283301.3.peg.8292"/>
<evidence type="ECO:0000313" key="3">
    <source>
        <dbReference type="Proteomes" id="UP000015001"/>
    </source>
</evidence>
<gene>
    <name evidence="2" type="ORF">STAFG_8356</name>
</gene>
<feature type="transmembrane region" description="Helical" evidence="1">
    <location>
        <begin position="172"/>
        <end position="193"/>
    </location>
</feature>
<dbReference type="HOGENOM" id="CLU_1234424_0_0_11"/>
<dbReference type="Proteomes" id="UP000015001">
    <property type="component" value="Unassembled WGS sequence"/>
</dbReference>
<evidence type="ECO:0000313" key="2">
    <source>
        <dbReference type="EMBL" id="EPJ34586.1"/>
    </source>
</evidence>
<evidence type="ECO:0000256" key="1">
    <source>
        <dbReference type="SAM" id="Phobius"/>
    </source>
</evidence>